<dbReference type="STRING" id="57577.A0A2K3JP61"/>
<protein>
    <submittedName>
        <fullName evidence="2">Uncharacterized protein</fullName>
    </submittedName>
</protein>
<evidence type="ECO:0000313" key="2">
    <source>
        <dbReference type="EMBL" id="PNX55800.1"/>
    </source>
</evidence>
<reference evidence="2 3" key="2">
    <citation type="journal article" date="2017" name="Front. Plant Sci.">
        <title>Gene Classification and Mining of Molecular Markers Useful in Red Clover (Trifolium pratense) Breeding.</title>
        <authorList>
            <person name="Istvanek J."/>
            <person name="Dluhosova J."/>
            <person name="Dluhos P."/>
            <person name="Patkova L."/>
            <person name="Nedelnik J."/>
            <person name="Repkova J."/>
        </authorList>
    </citation>
    <scope>NUCLEOTIDE SEQUENCE [LARGE SCALE GENOMIC DNA]</scope>
    <source>
        <strain evidence="3">cv. Tatra</strain>
        <tissue evidence="2">Young leaves</tissue>
    </source>
</reference>
<comment type="caution">
    <text evidence="2">The sequence shown here is derived from an EMBL/GenBank/DDBJ whole genome shotgun (WGS) entry which is preliminary data.</text>
</comment>
<dbReference type="ExpressionAtlas" id="A0A2K3JP61">
    <property type="expression patterns" value="baseline"/>
</dbReference>
<name>A0A2K3JP61_TRIPR</name>
<organism evidence="2 3">
    <name type="scientific">Trifolium pratense</name>
    <name type="common">Red clover</name>
    <dbReference type="NCBI Taxonomy" id="57577"/>
    <lineage>
        <taxon>Eukaryota</taxon>
        <taxon>Viridiplantae</taxon>
        <taxon>Streptophyta</taxon>
        <taxon>Embryophyta</taxon>
        <taxon>Tracheophyta</taxon>
        <taxon>Spermatophyta</taxon>
        <taxon>Magnoliopsida</taxon>
        <taxon>eudicotyledons</taxon>
        <taxon>Gunneridae</taxon>
        <taxon>Pentapetalae</taxon>
        <taxon>rosids</taxon>
        <taxon>fabids</taxon>
        <taxon>Fabales</taxon>
        <taxon>Fabaceae</taxon>
        <taxon>Papilionoideae</taxon>
        <taxon>50 kb inversion clade</taxon>
        <taxon>NPAAA clade</taxon>
        <taxon>Hologalegina</taxon>
        <taxon>IRL clade</taxon>
        <taxon>Trifolieae</taxon>
        <taxon>Trifolium</taxon>
    </lineage>
</organism>
<gene>
    <name evidence="2" type="ORF">L195_g049431</name>
</gene>
<feature type="transmembrane region" description="Helical" evidence="1">
    <location>
        <begin position="34"/>
        <end position="53"/>
    </location>
</feature>
<keyword evidence="1" id="KW-0472">Membrane</keyword>
<dbReference type="Proteomes" id="UP000236291">
    <property type="component" value="Unassembled WGS sequence"/>
</dbReference>
<reference evidence="2 3" key="1">
    <citation type="journal article" date="2014" name="Am. J. Bot.">
        <title>Genome assembly and annotation for red clover (Trifolium pratense; Fabaceae).</title>
        <authorList>
            <person name="Istvanek J."/>
            <person name="Jaros M."/>
            <person name="Krenek A."/>
            <person name="Repkova J."/>
        </authorList>
    </citation>
    <scope>NUCLEOTIDE SEQUENCE [LARGE SCALE GENOMIC DNA]</scope>
    <source>
        <strain evidence="3">cv. Tatra</strain>
        <tissue evidence="2">Young leaves</tissue>
    </source>
</reference>
<accession>A0A2K3JP61</accession>
<proteinExistence type="predicted"/>
<keyword evidence="1" id="KW-1133">Transmembrane helix</keyword>
<dbReference type="AlphaFoldDB" id="A0A2K3JP61"/>
<feature type="transmembrane region" description="Helical" evidence="1">
    <location>
        <begin position="59"/>
        <end position="79"/>
    </location>
</feature>
<keyword evidence="1" id="KW-0812">Transmembrane</keyword>
<evidence type="ECO:0000313" key="3">
    <source>
        <dbReference type="Proteomes" id="UP000236291"/>
    </source>
</evidence>
<evidence type="ECO:0000256" key="1">
    <source>
        <dbReference type="SAM" id="Phobius"/>
    </source>
</evidence>
<dbReference type="EMBL" id="ASHM01072863">
    <property type="protein sequence ID" value="PNX55800.1"/>
    <property type="molecule type" value="Genomic_DNA"/>
</dbReference>
<sequence>MRGAEGEGGGGGGGCAVRGGNIYWGRKHDTDFKGIVVIFAWVSVPQTLLQDFVDLYSSLGWNSLVCYAHYLTAMLYFWVRVSMKHRHRTRHKH</sequence>